<proteinExistence type="predicted"/>
<gene>
    <name evidence="2" type="ORF">AFCDBAGC_0516</name>
</gene>
<sequence>MSDNRRNTPRKDAFQVASLFAESGADAQECLVWDVSATGAQLELAPEVVVPDRFTLQVTAYEPPRRCRVVRREGRRLGVCFEG</sequence>
<dbReference type="RefSeq" id="WP_147761445.1">
    <property type="nucleotide sequence ID" value="NZ_BPQG01000006.1"/>
</dbReference>
<reference evidence="2 3" key="1">
    <citation type="journal article" date="2021" name="Front. Microbiol.">
        <title>Comprehensive Comparative Genomics and Phenotyping of Methylobacterium Species.</title>
        <authorList>
            <person name="Alessa O."/>
            <person name="Ogura Y."/>
            <person name="Fujitani Y."/>
            <person name="Takami H."/>
            <person name="Hayashi T."/>
            <person name="Sahin N."/>
            <person name="Tani A."/>
        </authorList>
    </citation>
    <scope>NUCLEOTIDE SEQUENCE [LARGE SCALE GENOMIC DNA]</scope>
    <source>
        <strain evidence="2 3">DSM 23679</strain>
    </source>
</reference>
<name>A0ABQ4QC41_9HYPH</name>
<feature type="domain" description="PilZ" evidence="1">
    <location>
        <begin position="4"/>
        <end position="82"/>
    </location>
</feature>
<evidence type="ECO:0000259" key="1">
    <source>
        <dbReference type="Pfam" id="PF07238"/>
    </source>
</evidence>
<keyword evidence="3" id="KW-1185">Reference proteome</keyword>
<dbReference type="Proteomes" id="UP001055117">
    <property type="component" value="Unassembled WGS sequence"/>
</dbReference>
<evidence type="ECO:0000313" key="3">
    <source>
        <dbReference type="Proteomes" id="UP001055117"/>
    </source>
</evidence>
<comment type="caution">
    <text evidence="2">The sequence shown here is derived from an EMBL/GenBank/DDBJ whole genome shotgun (WGS) entry which is preliminary data.</text>
</comment>
<dbReference type="Pfam" id="PF07238">
    <property type="entry name" value="PilZ"/>
    <property type="match status" value="1"/>
</dbReference>
<accession>A0ABQ4QC41</accession>
<dbReference type="EMBL" id="BPQG01000006">
    <property type="protein sequence ID" value="GJD42677.1"/>
    <property type="molecule type" value="Genomic_DNA"/>
</dbReference>
<dbReference type="InterPro" id="IPR009875">
    <property type="entry name" value="PilZ_domain"/>
</dbReference>
<dbReference type="Gene3D" id="2.40.10.220">
    <property type="entry name" value="predicted glycosyltransferase like domains"/>
    <property type="match status" value="1"/>
</dbReference>
<evidence type="ECO:0000313" key="2">
    <source>
        <dbReference type="EMBL" id="GJD42677.1"/>
    </source>
</evidence>
<protein>
    <recommendedName>
        <fullName evidence="1">PilZ domain-containing protein</fullName>
    </recommendedName>
</protein>
<dbReference type="SUPFAM" id="SSF141371">
    <property type="entry name" value="PilZ domain-like"/>
    <property type="match status" value="1"/>
</dbReference>
<organism evidence="2 3">
    <name type="scientific">Methylobacterium cerastii</name>
    <dbReference type="NCBI Taxonomy" id="932741"/>
    <lineage>
        <taxon>Bacteria</taxon>
        <taxon>Pseudomonadati</taxon>
        <taxon>Pseudomonadota</taxon>
        <taxon>Alphaproteobacteria</taxon>
        <taxon>Hyphomicrobiales</taxon>
        <taxon>Methylobacteriaceae</taxon>
        <taxon>Methylobacterium</taxon>
    </lineage>
</organism>